<protein>
    <recommendedName>
        <fullName evidence="4">DUF4468 domain-containing protein</fullName>
    </recommendedName>
</protein>
<evidence type="ECO:0000256" key="1">
    <source>
        <dbReference type="SAM" id="SignalP"/>
    </source>
</evidence>
<name>A0ABS9KN76_9BACT</name>
<evidence type="ECO:0000313" key="2">
    <source>
        <dbReference type="EMBL" id="MCG2613754.1"/>
    </source>
</evidence>
<dbReference type="EMBL" id="JAKLTR010000003">
    <property type="protein sequence ID" value="MCG2613754.1"/>
    <property type="molecule type" value="Genomic_DNA"/>
</dbReference>
<gene>
    <name evidence="2" type="ORF">LZZ85_05660</name>
</gene>
<feature type="signal peptide" evidence="1">
    <location>
        <begin position="1"/>
        <end position="19"/>
    </location>
</feature>
<dbReference type="Proteomes" id="UP001165367">
    <property type="component" value="Unassembled WGS sequence"/>
</dbReference>
<feature type="chain" id="PRO_5047253426" description="DUF4468 domain-containing protein" evidence="1">
    <location>
        <begin position="20"/>
        <end position="175"/>
    </location>
</feature>
<keyword evidence="3" id="KW-1185">Reference proteome</keyword>
<evidence type="ECO:0000313" key="3">
    <source>
        <dbReference type="Proteomes" id="UP001165367"/>
    </source>
</evidence>
<proteinExistence type="predicted"/>
<accession>A0ABS9KN76</accession>
<organism evidence="2 3">
    <name type="scientific">Terrimonas ginsenosidimutans</name>
    <dbReference type="NCBI Taxonomy" id="2908004"/>
    <lineage>
        <taxon>Bacteria</taxon>
        <taxon>Pseudomonadati</taxon>
        <taxon>Bacteroidota</taxon>
        <taxon>Chitinophagia</taxon>
        <taxon>Chitinophagales</taxon>
        <taxon>Chitinophagaceae</taxon>
        <taxon>Terrimonas</taxon>
    </lineage>
</organism>
<reference evidence="2" key="1">
    <citation type="submission" date="2022-01" db="EMBL/GenBank/DDBJ databases">
        <authorList>
            <person name="Jo J.-H."/>
            <person name="Im W.-T."/>
        </authorList>
    </citation>
    <scope>NUCLEOTIDE SEQUENCE</scope>
    <source>
        <strain evidence="2">NA20</strain>
    </source>
</reference>
<sequence>MKYLLLLMIPLITCANVSAQKKLKIDILRESGDTIWSTSVQKIYNQPGGPKAVGDYLKTTLHRTKAGYSLELEIQTGRTNTFTISRGSAVDIELSDGSTVTLQSNSDNSSRISRLNYGCYIFAYYRIRTAEMKQLVAAPLKMIRVQASIGNMDYPIKEKFAGTLQEQVERISREE</sequence>
<dbReference type="RefSeq" id="WP_237869463.1">
    <property type="nucleotide sequence ID" value="NZ_JAKLTR010000003.1"/>
</dbReference>
<evidence type="ECO:0008006" key="4">
    <source>
        <dbReference type="Google" id="ProtNLM"/>
    </source>
</evidence>
<keyword evidence="1" id="KW-0732">Signal</keyword>
<comment type="caution">
    <text evidence="2">The sequence shown here is derived from an EMBL/GenBank/DDBJ whole genome shotgun (WGS) entry which is preliminary data.</text>
</comment>